<gene>
    <name evidence="3" type="ORF">HPB51_006932</name>
</gene>
<dbReference type="Proteomes" id="UP000821866">
    <property type="component" value="Unassembled WGS sequence"/>
</dbReference>
<evidence type="ECO:0000313" key="4">
    <source>
        <dbReference type="Proteomes" id="UP000821866"/>
    </source>
</evidence>
<dbReference type="GO" id="GO:0051879">
    <property type="term" value="F:Hsp90 protein binding"/>
    <property type="evidence" value="ECO:0007669"/>
    <property type="project" value="TreeGrafter"/>
</dbReference>
<dbReference type="AlphaFoldDB" id="A0A9J6DTI5"/>
<dbReference type="GO" id="GO:0005737">
    <property type="term" value="C:cytoplasm"/>
    <property type="evidence" value="ECO:0007669"/>
    <property type="project" value="UniProtKB-SubCell"/>
</dbReference>
<organism evidence="3 4">
    <name type="scientific">Rhipicephalus microplus</name>
    <name type="common">Cattle tick</name>
    <name type="synonym">Boophilus microplus</name>
    <dbReference type="NCBI Taxonomy" id="6941"/>
    <lineage>
        <taxon>Eukaryota</taxon>
        <taxon>Metazoa</taxon>
        <taxon>Ecdysozoa</taxon>
        <taxon>Arthropoda</taxon>
        <taxon>Chelicerata</taxon>
        <taxon>Arachnida</taxon>
        <taxon>Acari</taxon>
        <taxon>Parasitiformes</taxon>
        <taxon>Ixodida</taxon>
        <taxon>Ixodoidea</taxon>
        <taxon>Ixodidae</taxon>
        <taxon>Rhipicephalinae</taxon>
        <taxon>Rhipicephalus</taxon>
        <taxon>Boophilus</taxon>
    </lineage>
</organism>
<protein>
    <submittedName>
        <fullName evidence="3">Uncharacterized protein</fullName>
    </submittedName>
</protein>
<evidence type="ECO:0000256" key="1">
    <source>
        <dbReference type="ARBA" id="ARBA00004496"/>
    </source>
</evidence>
<evidence type="ECO:0000256" key="2">
    <source>
        <dbReference type="ARBA" id="ARBA00022490"/>
    </source>
</evidence>
<dbReference type="EMBL" id="JABSTU010000007">
    <property type="protein sequence ID" value="KAH8025308.1"/>
    <property type="molecule type" value="Genomic_DNA"/>
</dbReference>
<reference evidence="3" key="1">
    <citation type="journal article" date="2020" name="Cell">
        <title>Large-Scale Comparative Analyses of Tick Genomes Elucidate Their Genetic Diversity and Vector Capacities.</title>
        <authorList>
            <consortium name="Tick Genome and Microbiome Consortium (TIGMIC)"/>
            <person name="Jia N."/>
            <person name="Wang J."/>
            <person name="Shi W."/>
            <person name="Du L."/>
            <person name="Sun Y."/>
            <person name="Zhan W."/>
            <person name="Jiang J.F."/>
            <person name="Wang Q."/>
            <person name="Zhang B."/>
            <person name="Ji P."/>
            <person name="Bell-Sakyi L."/>
            <person name="Cui X.M."/>
            <person name="Yuan T.T."/>
            <person name="Jiang B.G."/>
            <person name="Yang W.F."/>
            <person name="Lam T.T."/>
            <person name="Chang Q.C."/>
            <person name="Ding S.J."/>
            <person name="Wang X.J."/>
            <person name="Zhu J.G."/>
            <person name="Ruan X.D."/>
            <person name="Zhao L."/>
            <person name="Wei J.T."/>
            <person name="Ye R.Z."/>
            <person name="Que T.C."/>
            <person name="Du C.H."/>
            <person name="Zhou Y.H."/>
            <person name="Cheng J.X."/>
            <person name="Dai P.F."/>
            <person name="Guo W.B."/>
            <person name="Han X.H."/>
            <person name="Huang E.J."/>
            <person name="Li L.F."/>
            <person name="Wei W."/>
            <person name="Gao Y.C."/>
            <person name="Liu J.Z."/>
            <person name="Shao H.Z."/>
            <person name="Wang X."/>
            <person name="Wang C.C."/>
            <person name="Yang T.C."/>
            <person name="Huo Q.B."/>
            <person name="Li W."/>
            <person name="Chen H.Y."/>
            <person name="Chen S.E."/>
            <person name="Zhou L.G."/>
            <person name="Ni X.B."/>
            <person name="Tian J.H."/>
            <person name="Sheng Y."/>
            <person name="Liu T."/>
            <person name="Pan Y.S."/>
            <person name="Xia L.Y."/>
            <person name="Li J."/>
            <person name="Zhao F."/>
            <person name="Cao W.C."/>
        </authorList>
    </citation>
    <scope>NUCLEOTIDE SEQUENCE</scope>
    <source>
        <strain evidence="3">Rmic-2018</strain>
    </source>
</reference>
<evidence type="ECO:0000313" key="3">
    <source>
        <dbReference type="EMBL" id="KAH8025308.1"/>
    </source>
</evidence>
<reference evidence="3" key="2">
    <citation type="submission" date="2021-09" db="EMBL/GenBank/DDBJ databases">
        <authorList>
            <person name="Jia N."/>
            <person name="Wang J."/>
            <person name="Shi W."/>
            <person name="Du L."/>
            <person name="Sun Y."/>
            <person name="Zhan W."/>
            <person name="Jiang J."/>
            <person name="Wang Q."/>
            <person name="Zhang B."/>
            <person name="Ji P."/>
            <person name="Sakyi L.B."/>
            <person name="Cui X."/>
            <person name="Yuan T."/>
            <person name="Jiang B."/>
            <person name="Yang W."/>
            <person name="Lam T.T.-Y."/>
            <person name="Chang Q."/>
            <person name="Ding S."/>
            <person name="Wang X."/>
            <person name="Zhu J."/>
            <person name="Ruan X."/>
            <person name="Zhao L."/>
            <person name="Wei J."/>
            <person name="Que T."/>
            <person name="Du C."/>
            <person name="Cheng J."/>
            <person name="Dai P."/>
            <person name="Han X."/>
            <person name="Huang E."/>
            <person name="Gao Y."/>
            <person name="Liu J."/>
            <person name="Shao H."/>
            <person name="Ye R."/>
            <person name="Li L."/>
            <person name="Wei W."/>
            <person name="Wang X."/>
            <person name="Wang C."/>
            <person name="Huo Q."/>
            <person name="Li W."/>
            <person name="Guo W."/>
            <person name="Chen H."/>
            <person name="Chen S."/>
            <person name="Zhou L."/>
            <person name="Zhou L."/>
            <person name="Ni X."/>
            <person name="Tian J."/>
            <person name="Zhou Y."/>
            <person name="Sheng Y."/>
            <person name="Liu T."/>
            <person name="Pan Y."/>
            <person name="Xia L."/>
            <person name="Li J."/>
            <person name="Zhao F."/>
            <person name="Cao W."/>
        </authorList>
    </citation>
    <scope>NUCLEOTIDE SEQUENCE</scope>
    <source>
        <strain evidence="3">Rmic-2018</strain>
        <tissue evidence="3">Larvae</tissue>
    </source>
</reference>
<keyword evidence="4" id="KW-1185">Reference proteome</keyword>
<comment type="subcellular location">
    <subcellularLocation>
        <location evidence="1">Cytoplasm</location>
    </subcellularLocation>
</comment>
<dbReference type="SUPFAM" id="SSF48371">
    <property type="entry name" value="ARM repeat"/>
    <property type="match status" value="1"/>
</dbReference>
<dbReference type="InterPro" id="IPR016024">
    <property type="entry name" value="ARM-type_fold"/>
</dbReference>
<dbReference type="Gene3D" id="1.25.10.10">
    <property type="entry name" value="Leucine-rich Repeat Variant"/>
    <property type="match status" value="1"/>
</dbReference>
<dbReference type="InterPro" id="IPR011989">
    <property type="entry name" value="ARM-like"/>
</dbReference>
<keyword evidence="2" id="KW-0963">Cytoplasm</keyword>
<sequence>MDVRTGRGFPPLIIIHSVDMVVTIYEKGDRVKYLTLCLEDEDYDTALAAAGALAMLTSVSTDACRKVVEVKDWEDIFGGLAAHQDEGLQHRGICILHNLVHSTREVAEKLVDTKVLEVLLAVSQIEGTASSEKVKKLAQETLKKAEEWKLIEKSEQPSEGDDVE</sequence>
<comment type="caution">
    <text evidence="3">The sequence shown here is derived from an EMBL/GenBank/DDBJ whole genome shotgun (WGS) entry which is preliminary data.</text>
</comment>
<dbReference type="VEuPathDB" id="VectorBase:LOC119170203"/>
<accession>A0A9J6DTI5</accession>
<dbReference type="PANTHER" id="PTHR45994:SF1">
    <property type="entry name" value="FI21225P1"/>
    <property type="match status" value="1"/>
</dbReference>
<dbReference type="PANTHER" id="PTHR45994">
    <property type="entry name" value="FI21225P1"/>
    <property type="match status" value="1"/>
</dbReference>
<name>A0A9J6DTI5_RHIMP</name>
<proteinExistence type="predicted"/>